<evidence type="ECO:0000256" key="12">
    <source>
        <dbReference type="ARBA" id="ARBA00037975"/>
    </source>
</evidence>
<feature type="transmembrane region" description="Helical" evidence="13">
    <location>
        <begin position="149"/>
        <end position="169"/>
    </location>
</feature>
<dbReference type="GO" id="GO:0009055">
    <property type="term" value="F:electron transfer activity"/>
    <property type="evidence" value="ECO:0007669"/>
    <property type="project" value="InterPro"/>
</dbReference>
<evidence type="ECO:0000256" key="4">
    <source>
        <dbReference type="ARBA" id="ARBA00022475"/>
    </source>
</evidence>
<dbReference type="Pfam" id="PF01292">
    <property type="entry name" value="Ni_hydr_CYTB"/>
    <property type="match status" value="1"/>
</dbReference>
<name>A0A2G8TBU9_9BURK</name>
<evidence type="ECO:0000256" key="6">
    <source>
        <dbReference type="ARBA" id="ARBA00022692"/>
    </source>
</evidence>
<evidence type="ECO:0000259" key="14">
    <source>
        <dbReference type="Pfam" id="PF01292"/>
    </source>
</evidence>
<evidence type="ECO:0000256" key="5">
    <source>
        <dbReference type="ARBA" id="ARBA00022617"/>
    </source>
</evidence>
<dbReference type="InterPro" id="IPR011577">
    <property type="entry name" value="Cyt_b561_bac/Ni-Hgenase"/>
</dbReference>
<comment type="cofactor">
    <cofactor evidence="1">
        <name>heme b</name>
        <dbReference type="ChEBI" id="CHEBI:60344"/>
    </cofactor>
</comment>
<dbReference type="Proteomes" id="UP000230390">
    <property type="component" value="Unassembled WGS sequence"/>
</dbReference>
<dbReference type="SUPFAM" id="SSF81342">
    <property type="entry name" value="Transmembrane di-heme cytochromes"/>
    <property type="match status" value="1"/>
</dbReference>
<evidence type="ECO:0000256" key="2">
    <source>
        <dbReference type="ARBA" id="ARBA00004651"/>
    </source>
</evidence>
<keyword evidence="5" id="KW-0349">Heme</keyword>
<keyword evidence="11 13" id="KW-0472">Membrane</keyword>
<dbReference type="AlphaFoldDB" id="A0A2G8TBU9"/>
<dbReference type="GO" id="GO:0020037">
    <property type="term" value="F:heme binding"/>
    <property type="evidence" value="ECO:0007669"/>
    <property type="project" value="TreeGrafter"/>
</dbReference>
<feature type="transmembrane region" description="Helical" evidence="13">
    <location>
        <begin position="90"/>
        <end position="112"/>
    </location>
</feature>
<dbReference type="InterPro" id="IPR016174">
    <property type="entry name" value="Di-haem_cyt_TM"/>
</dbReference>
<keyword evidence="3" id="KW-0813">Transport</keyword>
<dbReference type="GO" id="GO:0046872">
    <property type="term" value="F:metal ion binding"/>
    <property type="evidence" value="ECO:0007669"/>
    <property type="project" value="UniProtKB-KW"/>
</dbReference>
<evidence type="ECO:0000256" key="10">
    <source>
        <dbReference type="ARBA" id="ARBA00023004"/>
    </source>
</evidence>
<sequence>MKWRNSPLRYGWLSAGLHWFMLMLLMAVYASMELRDFYPKGSAVREAMKTWHYMLGLTVVALAMLRLAVQRIGPVPAISPRPAKWMGASASVLKVALYLLMIGMPLLGWLLLSAKGTPIPFFGLHLVALINENKALAVSIKELHETVAAAGYFLIGAHAAAALYHHYLLRDDTLRRMLPGAD</sequence>
<dbReference type="RefSeq" id="WP_099790962.1">
    <property type="nucleotide sequence ID" value="NZ_JBHLYV010000019.1"/>
</dbReference>
<evidence type="ECO:0000313" key="15">
    <source>
        <dbReference type="EMBL" id="PIL43537.1"/>
    </source>
</evidence>
<keyword evidence="4" id="KW-1003">Cell membrane</keyword>
<comment type="subcellular location">
    <subcellularLocation>
        <location evidence="2">Cell membrane</location>
        <topology evidence="2">Multi-pass membrane protein</topology>
    </subcellularLocation>
</comment>
<evidence type="ECO:0000256" key="13">
    <source>
        <dbReference type="SAM" id="Phobius"/>
    </source>
</evidence>
<accession>A0A2G8TBU9</accession>
<dbReference type="InterPro" id="IPR052168">
    <property type="entry name" value="Cytochrome_b561_oxidase"/>
</dbReference>
<dbReference type="EMBL" id="PDOC01000013">
    <property type="protein sequence ID" value="PIL43537.1"/>
    <property type="molecule type" value="Genomic_DNA"/>
</dbReference>
<evidence type="ECO:0000256" key="1">
    <source>
        <dbReference type="ARBA" id="ARBA00001970"/>
    </source>
</evidence>
<dbReference type="PANTHER" id="PTHR30529">
    <property type="entry name" value="CYTOCHROME B561"/>
    <property type="match status" value="1"/>
</dbReference>
<keyword evidence="9 13" id="KW-1133">Transmembrane helix</keyword>
<keyword evidence="10" id="KW-0408">Iron</keyword>
<evidence type="ECO:0000256" key="11">
    <source>
        <dbReference type="ARBA" id="ARBA00023136"/>
    </source>
</evidence>
<evidence type="ECO:0000256" key="3">
    <source>
        <dbReference type="ARBA" id="ARBA00022448"/>
    </source>
</evidence>
<dbReference type="GO" id="GO:0022904">
    <property type="term" value="P:respiratory electron transport chain"/>
    <property type="evidence" value="ECO:0007669"/>
    <property type="project" value="InterPro"/>
</dbReference>
<organism evidence="15 16">
    <name type="scientific">Massilia eurypsychrophila</name>
    <dbReference type="NCBI Taxonomy" id="1485217"/>
    <lineage>
        <taxon>Bacteria</taxon>
        <taxon>Pseudomonadati</taxon>
        <taxon>Pseudomonadota</taxon>
        <taxon>Betaproteobacteria</taxon>
        <taxon>Burkholderiales</taxon>
        <taxon>Oxalobacteraceae</taxon>
        <taxon>Telluria group</taxon>
        <taxon>Massilia</taxon>
    </lineage>
</organism>
<comment type="similarity">
    <text evidence="12">Belongs to the cytochrome b561 family.</text>
</comment>
<proteinExistence type="inferred from homology"/>
<gene>
    <name evidence="15" type="ORF">CR105_18705</name>
</gene>
<evidence type="ECO:0000313" key="16">
    <source>
        <dbReference type="Proteomes" id="UP000230390"/>
    </source>
</evidence>
<dbReference type="PANTHER" id="PTHR30529:SF3">
    <property type="entry name" value="CYTOCHROME B561 HOMOLOG 1"/>
    <property type="match status" value="1"/>
</dbReference>
<comment type="caution">
    <text evidence="15">The sequence shown here is derived from an EMBL/GenBank/DDBJ whole genome shotgun (WGS) entry which is preliminary data.</text>
</comment>
<evidence type="ECO:0000256" key="9">
    <source>
        <dbReference type="ARBA" id="ARBA00022989"/>
    </source>
</evidence>
<keyword evidence="16" id="KW-1185">Reference proteome</keyword>
<keyword evidence="6 13" id="KW-0812">Transmembrane</keyword>
<feature type="transmembrane region" description="Helical" evidence="13">
    <location>
        <begin position="12"/>
        <end position="31"/>
    </location>
</feature>
<evidence type="ECO:0000256" key="8">
    <source>
        <dbReference type="ARBA" id="ARBA00022982"/>
    </source>
</evidence>
<keyword evidence="8" id="KW-0249">Electron transport</keyword>
<protein>
    <submittedName>
        <fullName evidence="15">Cytochrome B</fullName>
    </submittedName>
</protein>
<reference evidence="15 16" key="1">
    <citation type="submission" date="2017-10" db="EMBL/GenBank/DDBJ databases">
        <title>Massilia psychrophilum sp. nov., a novel purple-pigmented bacterium isolated from Tianshan glacier, Xinjiang Municipality, China.</title>
        <authorList>
            <person name="Wang H."/>
        </authorList>
    </citation>
    <scope>NUCLEOTIDE SEQUENCE [LARGE SCALE GENOMIC DNA]</scope>
    <source>
        <strain evidence="15 16">JCM 30074</strain>
    </source>
</reference>
<dbReference type="GO" id="GO:0005886">
    <property type="term" value="C:plasma membrane"/>
    <property type="evidence" value="ECO:0007669"/>
    <property type="project" value="UniProtKB-SubCell"/>
</dbReference>
<feature type="transmembrane region" description="Helical" evidence="13">
    <location>
        <begin position="51"/>
        <end position="69"/>
    </location>
</feature>
<feature type="domain" description="Cytochrome b561 bacterial/Ni-hydrogenase" evidence="14">
    <location>
        <begin position="9"/>
        <end position="180"/>
    </location>
</feature>
<keyword evidence="7" id="KW-0479">Metal-binding</keyword>
<dbReference type="OrthoDB" id="8723024at2"/>
<evidence type="ECO:0000256" key="7">
    <source>
        <dbReference type="ARBA" id="ARBA00022723"/>
    </source>
</evidence>